<feature type="compositionally biased region" description="Basic residues" evidence="3">
    <location>
        <begin position="120"/>
        <end position="132"/>
    </location>
</feature>
<dbReference type="Proteomes" id="UP001159405">
    <property type="component" value="Unassembled WGS sequence"/>
</dbReference>
<comment type="similarity">
    <text evidence="1">Belongs to the UPF0547 family.</text>
</comment>
<evidence type="ECO:0000313" key="5">
    <source>
        <dbReference type="EMBL" id="CAH3174510.1"/>
    </source>
</evidence>
<feature type="domain" description="UPF0547" evidence="4">
    <location>
        <begin position="4"/>
        <end position="28"/>
    </location>
</feature>
<accession>A0ABN8R8U7</accession>
<feature type="region of interest" description="Disordered" evidence="3">
    <location>
        <begin position="37"/>
        <end position="66"/>
    </location>
</feature>
<keyword evidence="2" id="KW-0175">Coiled coil</keyword>
<dbReference type="InterPro" id="IPR040246">
    <property type="entry name" value="C16orf87-like"/>
</dbReference>
<evidence type="ECO:0000256" key="3">
    <source>
        <dbReference type="SAM" id="MobiDB-lite"/>
    </source>
</evidence>
<gene>
    <name evidence="5" type="ORF">PLOB_00015227</name>
</gene>
<evidence type="ECO:0000259" key="4">
    <source>
        <dbReference type="Pfam" id="PF10571"/>
    </source>
</evidence>
<sequence>MVVKRCPNCDQTLPVACKSCPCGHVFISRKLHQVQVKKEQGEGVNGSERDKRLRPERPKKENPDFDYEFSLVPEDLVERMKTEQMPCPLPQQNVVNLENVQEKQINLPQLPPTLDGVVLPKKRGRPKGSKNKVKTEVSRDVVPAQTQPVPLVEDGVPVKRKRGRPKGSKNKPKPQSLLSPNKSVQNNEEGDDQTSSGSDNREPVDVMPYISREKAEMYSLILMDINQKMISQSCMKFV</sequence>
<feature type="region of interest" description="Disordered" evidence="3">
    <location>
        <begin position="106"/>
        <end position="205"/>
    </location>
</feature>
<organism evidence="5 6">
    <name type="scientific">Porites lobata</name>
    <dbReference type="NCBI Taxonomy" id="104759"/>
    <lineage>
        <taxon>Eukaryota</taxon>
        <taxon>Metazoa</taxon>
        <taxon>Cnidaria</taxon>
        <taxon>Anthozoa</taxon>
        <taxon>Hexacorallia</taxon>
        <taxon>Scleractinia</taxon>
        <taxon>Fungiina</taxon>
        <taxon>Poritidae</taxon>
        <taxon>Porites</taxon>
    </lineage>
</organism>
<dbReference type="Pfam" id="PF10571">
    <property type="entry name" value="UPF0547"/>
    <property type="match status" value="1"/>
</dbReference>
<proteinExistence type="inferred from homology"/>
<reference evidence="5 6" key="1">
    <citation type="submission" date="2022-05" db="EMBL/GenBank/DDBJ databases">
        <authorList>
            <consortium name="Genoscope - CEA"/>
            <person name="William W."/>
        </authorList>
    </citation>
    <scope>NUCLEOTIDE SEQUENCE [LARGE SCALE GENOMIC DNA]</scope>
</reference>
<evidence type="ECO:0000256" key="2">
    <source>
        <dbReference type="ARBA" id="ARBA00023054"/>
    </source>
</evidence>
<protein>
    <recommendedName>
        <fullName evidence="4">UPF0547 domain-containing protein</fullName>
    </recommendedName>
</protein>
<dbReference type="EMBL" id="CALNXK010000191">
    <property type="protein sequence ID" value="CAH3174510.1"/>
    <property type="molecule type" value="Genomic_DNA"/>
</dbReference>
<keyword evidence="6" id="KW-1185">Reference proteome</keyword>
<name>A0ABN8R8U7_9CNID</name>
<feature type="compositionally biased region" description="Basic residues" evidence="3">
    <location>
        <begin position="158"/>
        <end position="172"/>
    </location>
</feature>
<evidence type="ECO:0000313" key="6">
    <source>
        <dbReference type="Proteomes" id="UP001159405"/>
    </source>
</evidence>
<evidence type="ECO:0000256" key="1">
    <source>
        <dbReference type="ARBA" id="ARBA00008336"/>
    </source>
</evidence>
<dbReference type="PANTHER" id="PTHR31101">
    <property type="entry name" value="UPF0547 PROTEIN C16ORF87"/>
    <property type="match status" value="1"/>
</dbReference>
<dbReference type="InterPro" id="IPR018886">
    <property type="entry name" value="UPF0547"/>
</dbReference>
<feature type="compositionally biased region" description="Polar residues" evidence="3">
    <location>
        <begin position="176"/>
        <end position="198"/>
    </location>
</feature>
<comment type="caution">
    <text evidence="5">The sequence shown here is derived from an EMBL/GenBank/DDBJ whole genome shotgun (WGS) entry which is preliminary data.</text>
</comment>
<feature type="compositionally biased region" description="Basic and acidic residues" evidence="3">
    <location>
        <begin position="37"/>
        <end position="63"/>
    </location>
</feature>